<dbReference type="PANTHER" id="PTHR12383:SF16">
    <property type="entry name" value="MITOCHONDRIAL INNER MEMBRANE PROTEASE SUBUNIT 1"/>
    <property type="match status" value="1"/>
</dbReference>
<dbReference type="InterPro" id="IPR019757">
    <property type="entry name" value="Pept_S26A_signal_pept_1_Lys-AS"/>
</dbReference>
<dbReference type="AlphaFoldDB" id="A0A401G6U9"/>
<keyword evidence="4" id="KW-0496">Mitochondrion</keyword>
<dbReference type="SUPFAM" id="SSF51306">
    <property type="entry name" value="LexA/Signal peptidase"/>
    <property type="match status" value="1"/>
</dbReference>
<dbReference type="Proteomes" id="UP000287166">
    <property type="component" value="Unassembled WGS sequence"/>
</dbReference>
<keyword evidence="2" id="KW-0999">Mitochondrion inner membrane</keyword>
<keyword evidence="11" id="KW-1185">Reference proteome</keyword>
<dbReference type="PROSITE" id="PS00760">
    <property type="entry name" value="SPASE_I_2"/>
    <property type="match status" value="1"/>
</dbReference>
<dbReference type="EMBL" id="BFAD01000001">
    <property type="protein sequence ID" value="GBE77877.1"/>
    <property type="molecule type" value="Genomic_DNA"/>
</dbReference>
<dbReference type="FunCoup" id="A0A401G6U9">
    <property type="interactions" value="285"/>
</dbReference>
<dbReference type="InterPro" id="IPR000223">
    <property type="entry name" value="Pept_S26A_signal_pept_1"/>
</dbReference>
<feature type="active site" evidence="7">
    <location>
        <position position="79"/>
    </location>
</feature>
<dbReference type="OrthoDB" id="308440at2759"/>
<dbReference type="STRING" id="139825.A0A401G6U9"/>
<evidence type="ECO:0000256" key="5">
    <source>
        <dbReference type="ARBA" id="ARBA00023136"/>
    </source>
</evidence>
<evidence type="ECO:0000256" key="4">
    <source>
        <dbReference type="ARBA" id="ARBA00023128"/>
    </source>
</evidence>
<dbReference type="CDD" id="cd06530">
    <property type="entry name" value="S26_SPase_I"/>
    <property type="match status" value="1"/>
</dbReference>
<proteinExistence type="inferred from homology"/>
<name>A0A401G6U9_9APHY</name>
<evidence type="ECO:0000256" key="6">
    <source>
        <dbReference type="ARBA" id="ARBA00038445"/>
    </source>
</evidence>
<dbReference type="GeneID" id="38774794"/>
<feature type="domain" description="Peptidase S26" evidence="9">
    <location>
        <begin position="26"/>
        <end position="92"/>
    </location>
</feature>
<feature type="active site" evidence="7">
    <location>
        <position position="36"/>
    </location>
</feature>
<evidence type="ECO:0000256" key="3">
    <source>
        <dbReference type="ARBA" id="ARBA00022801"/>
    </source>
</evidence>
<feature type="signal peptide" evidence="8">
    <location>
        <begin position="1"/>
        <end position="23"/>
    </location>
</feature>
<dbReference type="GO" id="GO:0006627">
    <property type="term" value="P:protein processing involved in protein targeting to mitochondrion"/>
    <property type="evidence" value="ECO:0007669"/>
    <property type="project" value="TreeGrafter"/>
</dbReference>
<keyword evidence="8" id="KW-0732">Signal</keyword>
<comment type="similarity">
    <text evidence="6">Belongs to the peptidase S26 family. IMP1 subfamily.</text>
</comment>
<protein>
    <submittedName>
        <fullName evidence="10">Mitochondrial inner membrane protease subunit 1</fullName>
    </submittedName>
</protein>
<evidence type="ECO:0000256" key="1">
    <source>
        <dbReference type="ARBA" id="ARBA00004273"/>
    </source>
</evidence>
<dbReference type="RefSeq" id="XP_027608790.1">
    <property type="nucleotide sequence ID" value="XM_027752989.1"/>
</dbReference>
<evidence type="ECO:0000256" key="7">
    <source>
        <dbReference type="PIRSR" id="PIRSR600223-1"/>
    </source>
</evidence>
<keyword evidence="3" id="KW-0378">Hydrolase</keyword>
<evidence type="ECO:0000313" key="10">
    <source>
        <dbReference type="EMBL" id="GBE77877.1"/>
    </source>
</evidence>
<organism evidence="10 11">
    <name type="scientific">Sparassis crispa</name>
    <dbReference type="NCBI Taxonomy" id="139825"/>
    <lineage>
        <taxon>Eukaryota</taxon>
        <taxon>Fungi</taxon>
        <taxon>Dikarya</taxon>
        <taxon>Basidiomycota</taxon>
        <taxon>Agaricomycotina</taxon>
        <taxon>Agaricomycetes</taxon>
        <taxon>Polyporales</taxon>
        <taxon>Sparassidaceae</taxon>
        <taxon>Sparassis</taxon>
    </lineage>
</organism>
<dbReference type="GO" id="GO:0042720">
    <property type="term" value="C:mitochondrial inner membrane peptidase complex"/>
    <property type="evidence" value="ECO:0007669"/>
    <property type="project" value="TreeGrafter"/>
</dbReference>
<evidence type="ECO:0000313" key="11">
    <source>
        <dbReference type="Proteomes" id="UP000287166"/>
    </source>
</evidence>
<feature type="domain" description="Peptidase S26" evidence="9">
    <location>
        <begin position="97"/>
        <end position="143"/>
    </location>
</feature>
<accession>A0A401G6U9</accession>
<dbReference type="InterPro" id="IPR019533">
    <property type="entry name" value="Peptidase_S26"/>
</dbReference>
<evidence type="ECO:0000256" key="8">
    <source>
        <dbReference type="SAM" id="SignalP"/>
    </source>
</evidence>
<dbReference type="Gene3D" id="2.10.109.10">
    <property type="entry name" value="Umud Fragment, subunit A"/>
    <property type="match status" value="1"/>
</dbReference>
<dbReference type="GO" id="GO:0004252">
    <property type="term" value="F:serine-type endopeptidase activity"/>
    <property type="evidence" value="ECO:0007669"/>
    <property type="project" value="InterPro"/>
</dbReference>
<dbReference type="InterPro" id="IPR052064">
    <property type="entry name" value="Mito_IMP1_subunit"/>
</dbReference>
<evidence type="ECO:0000256" key="2">
    <source>
        <dbReference type="ARBA" id="ARBA00022792"/>
    </source>
</evidence>
<dbReference type="Pfam" id="PF10502">
    <property type="entry name" value="Peptidase_S26"/>
    <property type="match status" value="2"/>
</dbReference>
<dbReference type="PRINTS" id="PR00727">
    <property type="entry name" value="LEADERPTASE"/>
</dbReference>
<comment type="caution">
    <text evidence="10">The sequence shown here is derived from an EMBL/GenBank/DDBJ whole genome shotgun (WGS) entry which is preliminary data.</text>
</comment>
<keyword evidence="5" id="KW-0472">Membrane</keyword>
<evidence type="ECO:0000259" key="9">
    <source>
        <dbReference type="Pfam" id="PF10502"/>
    </source>
</evidence>
<comment type="subcellular location">
    <subcellularLocation>
        <location evidence="1">Mitochondrion inner membrane</location>
    </subcellularLocation>
</comment>
<feature type="chain" id="PRO_5019227547" evidence="8">
    <location>
        <begin position="24"/>
        <end position="160"/>
    </location>
</feature>
<dbReference type="InterPro" id="IPR036286">
    <property type="entry name" value="LexA/Signal_pep-like_sf"/>
</dbReference>
<sequence length="160" mass="17769">MAKSTSLTILHAFNVWAAIHLFAENVGWIYMVDGPSMVPTMGVSGEMVIENRMITPKHLSRGDLVTFTSPIDPGRVVCKRVIGLPGDVICVDPTGEYAPSTEHVVIPKNHLWLSGDNAPMSRDSRLYGPVPMPLVKGKLFARVYPFRDATIFRSNFHYID</sequence>
<dbReference type="InParanoid" id="A0A401G6U9"/>
<dbReference type="GO" id="GO:0006465">
    <property type="term" value="P:signal peptide processing"/>
    <property type="evidence" value="ECO:0007669"/>
    <property type="project" value="InterPro"/>
</dbReference>
<reference evidence="10 11" key="1">
    <citation type="journal article" date="2018" name="Sci. Rep.">
        <title>Genome sequence of the cauliflower mushroom Sparassis crispa (Hanabiratake) and its association with beneficial usage.</title>
        <authorList>
            <person name="Kiyama R."/>
            <person name="Furutani Y."/>
            <person name="Kawaguchi K."/>
            <person name="Nakanishi T."/>
        </authorList>
    </citation>
    <scope>NUCLEOTIDE SEQUENCE [LARGE SCALE GENOMIC DNA]</scope>
</reference>
<dbReference type="PANTHER" id="PTHR12383">
    <property type="entry name" value="PROTEASE FAMILY S26 MITOCHONDRIAL INNER MEMBRANE PROTEASE-RELATED"/>
    <property type="match status" value="1"/>
</dbReference>
<gene>
    <name evidence="10" type="ORF">SCP_0107590</name>
</gene>
<keyword evidence="10" id="KW-0645">Protease</keyword>